<reference evidence="4 5" key="1">
    <citation type="journal article" date="2011" name="Proc. Natl. Acad. Sci. U.S.A.">
        <title>Evolutionary erosion of yeast sex chromosomes by mating-type switching accidents.</title>
        <authorList>
            <person name="Gordon J.L."/>
            <person name="Armisen D."/>
            <person name="Proux-Wera E."/>
            <person name="Oheigeartaigh S.S."/>
            <person name="Byrne K.P."/>
            <person name="Wolfe K.H."/>
        </authorList>
    </citation>
    <scope>NUCLEOTIDE SEQUENCE [LARGE SCALE GENOMIC DNA]</scope>
    <source>
        <strain evidence="5">ATCC 24235 / CBS 4417 / NBRC 1672 / NRRL Y-8282 / UCD 70-5</strain>
    </source>
</reference>
<evidence type="ECO:0000259" key="3">
    <source>
        <dbReference type="PROSITE" id="PS50181"/>
    </source>
</evidence>
<accession>G8BX93</accession>
<dbReference type="GO" id="GO:0019005">
    <property type="term" value="C:SCF ubiquitin ligase complex"/>
    <property type="evidence" value="ECO:0007669"/>
    <property type="project" value="EnsemblFungi"/>
</dbReference>
<dbReference type="SMART" id="SM00726">
    <property type="entry name" value="UIM"/>
    <property type="match status" value="4"/>
</dbReference>
<dbReference type="Proteomes" id="UP000005666">
    <property type="component" value="Chromosome 9"/>
</dbReference>
<name>G8BX93_TETPH</name>
<dbReference type="EMBL" id="HE612864">
    <property type="protein sequence ID" value="CCE64521.1"/>
    <property type="molecule type" value="Genomic_DNA"/>
</dbReference>
<organism evidence="4 5">
    <name type="scientific">Tetrapisispora phaffii (strain ATCC 24235 / CBS 4417 / NBRC 1672 / NRRL Y-8282 / UCD 70-5)</name>
    <name type="common">Yeast</name>
    <name type="synonym">Fabospora phaffii</name>
    <dbReference type="NCBI Taxonomy" id="1071381"/>
    <lineage>
        <taxon>Eukaryota</taxon>
        <taxon>Fungi</taxon>
        <taxon>Dikarya</taxon>
        <taxon>Ascomycota</taxon>
        <taxon>Saccharomycotina</taxon>
        <taxon>Saccharomycetes</taxon>
        <taxon>Saccharomycetales</taxon>
        <taxon>Saccharomycetaceae</taxon>
        <taxon>Tetrapisispora</taxon>
    </lineage>
</organism>
<dbReference type="OMA" id="CTTPQGC"/>
<dbReference type="GO" id="GO:0031146">
    <property type="term" value="P:SCF-dependent proteasomal ubiquitin-dependent protein catabolic process"/>
    <property type="evidence" value="ECO:0007669"/>
    <property type="project" value="EnsemblFungi"/>
</dbReference>
<dbReference type="PANTHER" id="PTHR14381:SF1">
    <property type="entry name" value="F-BOX_WD REPEAT-CONTAINING PROTEIN 4"/>
    <property type="match status" value="1"/>
</dbReference>
<dbReference type="InterPro" id="IPR003903">
    <property type="entry name" value="UIM_dom"/>
</dbReference>
<evidence type="ECO:0000313" key="5">
    <source>
        <dbReference type="Proteomes" id="UP000005666"/>
    </source>
</evidence>
<dbReference type="GO" id="GO:0005737">
    <property type="term" value="C:cytoplasm"/>
    <property type="evidence" value="ECO:0007669"/>
    <property type="project" value="EnsemblFungi"/>
</dbReference>
<evidence type="ECO:0000313" key="4">
    <source>
        <dbReference type="EMBL" id="CCE64521.1"/>
    </source>
</evidence>
<feature type="domain" description="F-box" evidence="3">
    <location>
        <begin position="20"/>
        <end position="66"/>
    </location>
</feature>
<dbReference type="GO" id="GO:0071406">
    <property type="term" value="P:cellular response to methylmercury"/>
    <property type="evidence" value="ECO:0007669"/>
    <property type="project" value="EnsemblFungi"/>
</dbReference>
<dbReference type="Pfam" id="PF12937">
    <property type="entry name" value="F-box-like"/>
    <property type="match status" value="1"/>
</dbReference>
<dbReference type="RefSeq" id="XP_003686955.1">
    <property type="nucleotide sequence ID" value="XM_003686907.1"/>
</dbReference>
<dbReference type="InterPro" id="IPR036047">
    <property type="entry name" value="F-box-like_dom_sf"/>
</dbReference>
<dbReference type="HOGENOM" id="CLU_425266_0_0_1"/>
<evidence type="ECO:0000256" key="2">
    <source>
        <dbReference type="SAM" id="MobiDB-lite"/>
    </source>
</evidence>
<dbReference type="GO" id="GO:0006974">
    <property type="term" value="P:DNA damage response"/>
    <property type="evidence" value="ECO:0007669"/>
    <property type="project" value="EnsemblFungi"/>
</dbReference>
<dbReference type="PROSITE" id="PS50181">
    <property type="entry name" value="FBOX"/>
    <property type="match status" value="1"/>
</dbReference>
<dbReference type="SMART" id="SM00256">
    <property type="entry name" value="FBOX"/>
    <property type="match status" value="1"/>
</dbReference>
<dbReference type="SUPFAM" id="SSF50978">
    <property type="entry name" value="WD40 repeat-like"/>
    <property type="match status" value="1"/>
</dbReference>
<evidence type="ECO:0000256" key="1">
    <source>
        <dbReference type="SAM" id="Coils"/>
    </source>
</evidence>
<dbReference type="STRING" id="1071381.G8BX93"/>
<dbReference type="GeneID" id="11532864"/>
<protein>
    <recommendedName>
        <fullName evidence="3">F-box domain-containing protein</fullName>
    </recommendedName>
</protein>
<feature type="compositionally biased region" description="Polar residues" evidence="2">
    <location>
        <begin position="629"/>
        <end position="641"/>
    </location>
</feature>
<keyword evidence="1" id="KW-0175">Coiled coil</keyword>
<dbReference type="InterPro" id="IPR036322">
    <property type="entry name" value="WD40_repeat_dom_sf"/>
</dbReference>
<dbReference type="OrthoDB" id="2095648at2759"/>
<dbReference type="InterPro" id="IPR015943">
    <property type="entry name" value="WD40/YVTN_repeat-like_dom_sf"/>
</dbReference>
<feature type="region of interest" description="Disordered" evidence="2">
    <location>
        <begin position="625"/>
        <end position="648"/>
    </location>
</feature>
<dbReference type="KEGG" id="tpf:TPHA_0I00140"/>
<dbReference type="SUPFAM" id="SSF81383">
    <property type="entry name" value="F-box domain"/>
    <property type="match status" value="1"/>
</dbReference>
<proteinExistence type="predicted"/>
<keyword evidence="5" id="KW-1185">Reference proteome</keyword>
<dbReference type="PROSITE" id="PS50330">
    <property type="entry name" value="UIM"/>
    <property type="match status" value="1"/>
</dbReference>
<sequence length="662" mass="75045">MELLDDSDLYTSKGGRVSSSMSLSTLPSEILINVFSYLEEKDLYAIQLLSKRFYVLINDEELWKNLFVTKFNTKWFPTYSGSSKYSIEFINREVGLKEWKHNKSIRTKYVIATGSRVASPLENMLFDYPRCLCYSDGVITMLQLQQFRNNRGNRARLTYIPCTTPHGCSTMNFGINSAIFGRFDGRLYGKILNNKSYLQPIVEFDSLHSAPVTAIAIKKETNDNICVSGSENGDLIWWEDTKKIKDMKISNLPILNLGINKDYTIALDSQSIYVIYQMNVVRALPLPQQINSTEGSEENVPNASRSQYIQVQFCKFDFGSSSIVLADTKDMYVITLDPHSDTFGYIRKMNFGNDQIEEVVIDEPTALKPQNLEVAGESGCFIAVKTFLSAVKIINIRAPGSKLIVQTELTVNDDEKIFTCQITNLVIVCAMNGFINIYDNLNGELIKTIQKTEKIPSFLRISQGRLLLSNGENVIQYIKFIPDDNADTHRSNRSGSANKNSNKWKDTLNTALSVYEEEEELNERQRIEATRLLNTYGGDFEEELDSESEEITLRIALMESERIQQEQLDAENQDDELQRALRESQLINQDNGILQDPNSIDADGNAILENDDELLRALRASQVEEVNEYENNTDSQREGSNQADDDDDIQLAIALSLSELDS</sequence>
<dbReference type="AlphaFoldDB" id="G8BX93"/>
<dbReference type="PANTHER" id="PTHR14381">
    <property type="entry name" value="DACTYLIN"/>
    <property type="match status" value="1"/>
</dbReference>
<feature type="coiled-coil region" evidence="1">
    <location>
        <begin position="560"/>
        <end position="590"/>
    </location>
</feature>
<dbReference type="InterPro" id="IPR052301">
    <property type="entry name" value="SCF_F-box/WD-repeat"/>
</dbReference>
<dbReference type="Gene3D" id="1.20.1280.50">
    <property type="match status" value="1"/>
</dbReference>
<gene>
    <name evidence="4" type="primary">TPHA0I00140</name>
    <name evidence="4" type="ordered locus">TPHA_0I00140</name>
</gene>
<dbReference type="Gene3D" id="2.130.10.10">
    <property type="entry name" value="YVTN repeat-like/Quinoprotein amine dehydrogenase"/>
    <property type="match status" value="1"/>
</dbReference>
<dbReference type="GO" id="GO:0005634">
    <property type="term" value="C:nucleus"/>
    <property type="evidence" value="ECO:0007669"/>
    <property type="project" value="EnsemblFungi"/>
</dbReference>
<dbReference type="InterPro" id="IPR001810">
    <property type="entry name" value="F-box_dom"/>
</dbReference>
<dbReference type="eggNOG" id="KOG0274">
    <property type="taxonomic scope" value="Eukaryota"/>
</dbReference>